<evidence type="ECO:0000259" key="2">
    <source>
        <dbReference type="PROSITE" id="PS50234"/>
    </source>
</evidence>
<protein>
    <recommendedName>
        <fullName evidence="2">VWFA domain-containing protein</fullName>
    </recommendedName>
</protein>
<evidence type="ECO:0000313" key="3">
    <source>
        <dbReference type="EMBL" id="CAD8857746.1"/>
    </source>
</evidence>
<dbReference type="InterPro" id="IPR036465">
    <property type="entry name" value="vWFA_dom_sf"/>
</dbReference>
<proteinExistence type="predicted"/>
<feature type="region of interest" description="Disordered" evidence="1">
    <location>
        <begin position="19"/>
        <end position="40"/>
    </location>
</feature>
<dbReference type="AlphaFoldDB" id="A0A7S1FCX6"/>
<organism evidence="3">
    <name type="scientific">Noctiluca scintillans</name>
    <name type="common">Sea sparkle</name>
    <name type="synonym">Red tide dinoflagellate</name>
    <dbReference type="NCBI Taxonomy" id="2966"/>
    <lineage>
        <taxon>Eukaryota</taxon>
        <taxon>Sar</taxon>
        <taxon>Alveolata</taxon>
        <taxon>Dinophyceae</taxon>
        <taxon>Noctilucales</taxon>
        <taxon>Noctilucaceae</taxon>
        <taxon>Noctiluca</taxon>
    </lineage>
</organism>
<dbReference type="EMBL" id="HBFQ01045180">
    <property type="protein sequence ID" value="CAD8857746.1"/>
    <property type="molecule type" value="Transcribed_RNA"/>
</dbReference>
<dbReference type="Gene3D" id="3.40.50.410">
    <property type="entry name" value="von Willebrand factor, type A domain"/>
    <property type="match status" value="1"/>
</dbReference>
<dbReference type="PANTHER" id="PTHR10579">
    <property type="entry name" value="CALCIUM-ACTIVATED CHLORIDE CHANNEL REGULATOR"/>
    <property type="match status" value="1"/>
</dbReference>
<dbReference type="InterPro" id="IPR051266">
    <property type="entry name" value="CLCR"/>
</dbReference>
<dbReference type="SUPFAM" id="SSF53300">
    <property type="entry name" value="vWA-like"/>
    <property type="match status" value="1"/>
</dbReference>
<reference evidence="3" key="1">
    <citation type="submission" date="2021-01" db="EMBL/GenBank/DDBJ databases">
        <authorList>
            <person name="Corre E."/>
            <person name="Pelletier E."/>
            <person name="Niang G."/>
            <person name="Scheremetjew M."/>
            <person name="Finn R."/>
            <person name="Kale V."/>
            <person name="Holt S."/>
            <person name="Cochrane G."/>
            <person name="Meng A."/>
            <person name="Brown T."/>
            <person name="Cohen L."/>
        </authorList>
    </citation>
    <scope>NUCLEOTIDE SEQUENCE</scope>
</reference>
<dbReference type="PROSITE" id="PS50234">
    <property type="entry name" value="VWFA"/>
    <property type="match status" value="1"/>
</dbReference>
<sequence length="559" mass="60696">MDNQMIVLMVVCHQPPIAPLRPDSAEDEEKANTGVENTRRRHSTTHLYQHSPSCGQCVSSTVFFPDLPRGRRAKNIMKPDNVSGSSMCDDDPVESCSACAAMPEPEPDCSEGVLSVEARVEYSAIAPGTAQQVFGLVTVRAGSSATGPRQEPRRQPMDVMCVLDVSSSMNGNNIRQVQSAVRFVIEQAAPTDRVGLVTFNDTATRVLRLRKMDAEGKNDANVATLRLFASGGTSIAAGLNMALLGMEQRRQRNTVSAILLLTDGQDGATRRQIGALLRRLPGAGCSLYGFGFGADHDAALMSEIAEGAHTPFTFVEDVSTIRAAFAGTIGGLSSVVAQNLTLDLCTRVPLAAVHTPFQVVKEETRARVTIPDMIAEERRDLVVELTVPVTESGRVVLLEASLRYHDLTTGTEVQSPPVAMSVERRETAQPEMELEPDEEVSAQRERVEVSNALKEAALLSDQGGFDEAQRVLEDTETRMRCKKTKNTDVMFLELSDARTRMKNKSAWQGGGKAEVSDAMHMYSVQRCTNVNMSSSSHVQKASKQMFATKTQTKSIGTST</sequence>
<feature type="domain" description="VWFA" evidence="2">
    <location>
        <begin position="158"/>
        <end position="329"/>
    </location>
</feature>
<dbReference type="PANTHER" id="PTHR10579:SF43">
    <property type="entry name" value="ZINC FINGER (C3HC4-TYPE RING FINGER) FAMILY PROTEIN"/>
    <property type="match status" value="1"/>
</dbReference>
<name>A0A7S1FCX6_NOCSC</name>
<dbReference type="Pfam" id="PF00092">
    <property type="entry name" value="VWA"/>
    <property type="match status" value="1"/>
</dbReference>
<dbReference type="InterPro" id="IPR002035">
    <property type="entry name" value="VWF_A"/>
</dbReference>
<evidence type="ECO:0000256" key="1">
    <source>
        <dbReference type="SAM" id="MobiDB-lite"/>
    </source>
</evidence>
<accession>A0A7S1FCX6</accession>
<gene>
    <name evidence="3" type="ORF">NSCI0253_LOCUS32098</name>
</gene>
<dbReference type="SMART" id="SM00327">
    <property type="entry name" value="VWA"/>
    <property type="match status" value="1"/>
</dbReference>